<dbReference type="EMBL" id="CP094970">
    <property type="protein sequence ID" value="UYM06659.1"/>
    <property type="molecule type" value="Genomic_DNA"/>
</dbReference>
<reference evidence="3" key="1">
    <citation type="submission" date="2022-01" db="EMBL/GenBank/DDBJ databases">
        <title>Nocardioidaceae gen. sp. A5X3R13.</title>
        <authorList>
            <person name="Lopez Marin M.A."/>
            <person name="Uhlik O."/>
        </authorList>
    </citation>
    <scope>NUCLEOTIDE SEQUENCE</scope>
    <source>
        <strain evidence="3">A5X3R13</strain>
    </source>
</reference>
<evidence type="ECO:0000256" key="2">
    <source>
        <dbReference type="SAM" id="SignalP"/>
    </source>
</evidence>
<evidence type="ECO:0000313" key="4">
    <source>
        <dbReference type="Proteomes" id="UP001164390"/>
    </source>
</evidence>
<organism evidence="3 4">
    <name type="scientific">Solicola gregarius</name>
    <dbReference type="NCBI Taxonomy" id="2908642"/>
    <lineage>
        <taxon>Bacteria</taxon>
        <taxon>Bacillati</taxon>
        <taxon>Actinomycetota</taxon>
        <taxon>Actinomycetes</taxon>
        <taxon>Propionibacteriales</taxon>
        <taxon>Nocardioidaceae</taxon>
        <taxon>Solicola</taxon>
    </lineage>
</organism>
<dbReference type="RefSeq" id="WP_271635569.1">
    <property type="nucleotide sequence ID" value="NZ_CP094970.1"/>
</dbReference>
<dbReference type="Gene3D" id="3.30.505.20">
    <property type="match status" value="1"/>
</dbReference>
<feature type="compositionally biased region" description="Basic and acidic residues" evidence="1">
    <location>
        <begin position="65"/>
        <end position="75"/>
    </location>
</feature>
<evidence type="ECO:0008006" key="5">
    <source>
        <dbReference type="Google" id="ProtNLM"/>
    </source>
</evidence>
<evidence type="ECO:0000256" key="1">
    <source>
        <dbReference type="SAM" id="MobiDB-lite"/>
    </source>
</evidence>
<feature type="compositionally biased region" description="Acidic residues" evidence="1">
    <location>
        <begin position="110"/>
        <end position="131"/>
    </location>
</feature>
<dbReference type="Proteomes" id="UP001164390">
    <property type="component" value="Chromosome"/>
</dbReference>
<keyword evidence="4" id="KW-1185">Reference proteome</keyword>
<name>A0AA46YMI4_9ACTN</name>
<dbReference type="AlphaFoldDB" id="A0AA46YMI4"/>
<feature type="region of interest" description="Disordered" evidence="1">
    <location>
        <begin position="27"/>
        <end position="75"/>
    </location>
</feature>
<evidence type="ECO:0000313" key="3">
    <source>
        <dbReference type="EMBL" id="UYM06659.1"/>
    </source>
</evidence>
<proteinExistence type="predicted"/>
<accession>A0AA46YMI4</accession>
<dbReference type="KEGG" id="sgrg:L0C25_06195"/>
<feature type="signal peptide" evidence="2">
    <location>
        <begin position="1"/>
        <end position="27"/>
    </location>
</feature>
<gene>
    <name evidence="3" type="ORF">L0C25_06195</name>
</gene>
<feature type="region of interest" description="Disordered" evidence="1">
    <location>
        <begin position="99"/>
        <end position="131"/>
    </location>
</feature>
<sequence length="131" mass="13618">MKKKTMVIGSSVAAGVLLIGGVAAVNATGQPGFGGDERDDQPLTGSTLDKASEAALDSVGAGKVTESERGDDRGVSYEVEVTLSNGNQVDVELDSDYQVVSKDYDHADGDDSDGPDDDRNDDDADDGQYDD</sequence>
<keyword evidence="2" id="KW-0732">Signal</keyword>
<feature type="chain" id="PRO_5041394990" description="PepSY domain-containing protein" evidence="2">
    <location>
        <begin position="28"/>
        <end position="131"/>
    </location>
</feature>
<protein>
    <recommendedName>
        <fullName evidence="5">PepSY domain-containing protein</fullName>
    </recommendedName>
</protein>